<protein>
    <recommendedName>
        <fullName evidence="2">Antitoxin</fullName>
    </recommendedName>
</protein>
<dbReference type="Gene3D" id="3.40.1620.10">
    <property type="entry name" value="YefM-like domain"/>
    <property type="match status" value="1"/>
</dbReference>
<accession>A0A0F0L9S0</accession>
<dbReference type="EMBL" id="JYIW01000022">
    <property type="protein sequence ID" value="KJL29878.1"/>
    <property type="molecule type" value="Genomic_DNA"/>
</dbReference>
<name>A0A0F0L9S0_9MICO</name>
<organism evidence="3 4">
    <name type="scientific">Microbacterium oxydans</name>
    <dbReference type="NCBI Taxonomy" id="82380"/>
    <lineage>
        <taxon>Bacteria</taxon>
        <taxon>Bacillati</taxon>
        <taxon>Actinomycetota</taxon>
        <taxon>Actinomycetes</taxon>
        <taxon>Micrococcales</taxon>
        <taxon>Microbacteriaceae</taxon>
        <taxon>Microbacterium</taxon>
    </lineage>
</organism>
<comment type="function">
    <text evidence="2">Antitoxin component of a type II toxin-antitoxin (TA) system.</text>
</comment>
<dbReference type="InterPro" id="IPR006442">
    <property type="entry name" value="Antitoxin_Phd/YefM"/>
</dbReference>
<dbReference type="InterPro" id="IPR036165">
    <property type="entry name" value="YefM-like_sf"/>
</dbReference>
<gene>
    <name evidence="3" type="ORF">RS83_01449</name>
</gene>
<reference evidence="3 4" key="1">
    <citation type="submission" date="2015-02" db="EMBL/GenBank/DDBJ databases">
        <title>Draft genome sequences of ten Microbacterium spp. with emphasis on heavy metal contaminated environments.</title>
        <authorList>
            <person name="Corretto E."/>
        </authorList>
    </citation>
    <scope>NUCLEOTIDE SEQUENCE [LARGE SCALE GENOMIC DNA]</scope>
    <source>
        <strain evidence="3 4">BEL4b</strain>
    </source>
</reference>
<dbReference type="OrthoDB" id="33091at2"/>
<evidence type="ECO:0000256" key="1">
    <source>
        <dbReference type="ARBA" id="ARBA00009981"/>
    </source>
</evidence>
<dbReference type="Proteomes" id="UP000033640">
    <property type="component" value="Unassembled WGS sequence"/>
</dbReference>
<proteinExistence type="inferred from homology"/>
<comment type="caution">
    <text evidence="3">The sequence shown here is derived from an EMBL/GenBank/DDBJ whole genome shotgun (WGS) entry which is preliminary data.</text>
</comment>
<dbReference type="Pfam" id="PF02604">
    <property type="entry name" value="PhdYeFM_antitox"/>
    <property type="match status" value="1"/>
</dbReference>
<dbReference type="AlphaFoldDB" id="A0A0F0L9S0"/>
<evidence type="ECO:0000313" key="3">
    <source>
        <dbReference type="EMBL" id="KJL29878.1"/>
    </source>
</evidence>
<dbReference type="RefSeq" id="WP_045278829.1">
    <property type="nucleotide sequence ID" value="NZ_CAKKLT010000026.1"/>
</dbReference>
<evidence type="ECO:0000313" key="4">
    <source>
        <dbReference type="Proteomes" id="UP000033640"/>
    </source>
</evidence>
<dbReference type="NCBIfam" id="TIGR01552">
    <property type="entry name" value="phd_fam"/>
    <property type="match status" value="1"/>
</dbReference>
<dbReference type="SUPFAM" id="SSF143120">
    <property type="entry name" value="YefM-like"/>
    <property type="match status" value="1"/>
</dbReference>
<sequence length="85" mass="9294">MSTYSVLDARNNLSRLIADARSGIEVVITNRGVPVAQITPITAVDVPLTGPALVEWIDANPLPDRLARSADDIEAQIRELRDAWE</sequence>
<comment type="similarity">
    <text evidence="1 2">Belongs to the phD/YefM antitoxin family.</text>
</comment>
<evidence type="ECO:0000256" key="2">
    <source>
        <dbReference type="RuleBase" id="RU362080"/>
    </source>
</evidence>
<dbReference type="PATRIC" id="fig|82380.11.peg.1485"/>